<dbReference type="Proteomes" id="UP000799423">
    <property type="component" value="Unassembled WGS sequence"/>
</dbReference>
<proteinExistence type="predicted"/>
<reference evidence="2" key="1">
    <citation type="submission" date="2020-01" db="EMBL/GenBank/DDBJ databases">
        <authorList>
            <consortium name="DOE Joint Genome Institute"/>
            <person name="Haridas S."/>
            <person name="Albert R."/>
            <person name="Binder M."/>
            <person name="Bloem J."/>
            <person name="Labutti K."/>
            <person name="Salamov A."/>
            <person name="Andreopoulos B."/>
            <person name="Baker S.E."/>
            <person name="Barry K."/>
            <person name="Bills G."/>
            <person name="Bluhm B.H."/>
            <person name="Cannon C."/>
            <person name="Castanera R."/>
            <person name="Culley D.E."/>
            <person name="Daum C."/>
            <person name="Ezra D."/>
            <person name="Gonzalez J.B."/>
            <person name="Henrissat B."/>
            <person name="Kuo A."/>
            <person name="Liang C."/>
            <person name="Lipzen A."/>
            <person name="Lutzoni F."/>
            <person name="Magnuson J."/>
            <person name="Mondo S."/>
            <person name="Nolan M."/>
            <person name="Ohm R."/>
            <person name="Pangilinan J."/>
            <person name="Park H.-J."/>
            <person name="Ramirez L."/>
            <person name="Alfaro M."/>
            <person name="Sun H."/>
            <person name="Tritt A."/>
            <person name="Yoshinaga Y."/>
            <person name="Zwiers L.-H."/>
            <person name="Turgeon B.G."/>
            <person name="Goodwin S.B."/>
            <person name="Spatafora J.W."/>
            <person name="Crous P.W."/>
            <person name="Grigoriev I.V."/>
        </authorList>
    </citation>
    <scope>NUCLEOTIDE SEQUENCE</scope>
    <source>
        <strain evidence="2">IPT5</strain>
    </source>
</reference>
<gene>
    <name evidence="2" type="ORF">T440DRAFT_469044</name>
</gene>
<evidence type="ECO:0000313" key="2">
    <source>
        <dbReference type="EMBL" id="KAF2849618.1"/>
    </source>
</evidence>
<evidence type="ECO:0000256" key="1">
    <source>
        <dbReference type="SAM" id="Phobius"/>
    </source>
</evidence>
<dbReference type="EMBL" id="MU006310">
    <property type="protein sequence ID" value="KAF2849618.1"/>
    <property type="molecule type" value="Genomic_DNA"/>
</dbReference>
<evidence type="ECO:0000313" key="3">
    <source>
        <dbReference type="Proteomes" id="UP000799423"/>
    </source>
</evidence>
<feature type="transmembrane region" description="Helical" evidence="1">
    <location>
        <begin position="103"/>
        <end position="122"/>
    </location>
</feature>
<protein>
    <submittedName>
        <fullName evidence="2">Uncharacterized protein</fullName>
    </submittedName>
</protein>
<keyword evidence="1" id="KW-0472">Membrane</keyword>
<name>A0A6A7B5L6_9PLEO</name>
<dbReference type="AlphaFoldDB" id="A0A6A7B5L6"/>
<organism evidence="2 3">
    <name type="scientific">Plenodomus tracheiphilus IPT5</name>
    <dbReference type="NCBI Taxonomy" id="1408161"/>
    <lineage>
        <taxon>Eukaryota</taxon>
        <taxon>Fungi</taxon>
        <taxon>Dikarya</taxon>
        <taxon>Ascomycota</taxon>
        <taxon>Pezizomycotina</taxon>
        <taxon>Dothideomycetes</taxon>
        <taxon>Pleosporomycetidae</taxon>
        <taxon>Pleosporales</taxon>
        <taxon>Pleosporineae</taxon>
        <taxon>Leptosphaeriaceae</taxon>
        <taxon>Plenodomus</taxon>
    </lineage>
</organism>
<keyword evidence="1" id="KW-1133">Transmembrane helix</keyword>
<sequence>MAEVVGTVATHMARRFDNIENNEQVALLPGGNMGERTLWIHHDNPWIRLPARALHVPRLYVTADGWTDLDLAVYYITTLPLRPFLLTFDLIDFFRRTDISRRTYHMFFIATMVAASIPLFISLSRNQFPLWSLMIESVAAVAWAIFQRFEGASGDSVV</sequence>
<keyword evidence="1" id="KW-0812">Transmembrane</keyword>
<accession>A0A6A7B5L6</accession>
<keyword evidence="3" id="KW-1185">Reference proteome</keyword>